<keyword evidence="2" id="KW-1185">Reference proteome</keyword>
<gene>
    <name evidence="1" type="ORF">STRTUCAR8_05539</name>
</gene>
<dbReference type="AlphaFoldDB" id="L7F288"/>
<evidence type="ECO:0000313" key="2">
    <source>
        <dbReference type="Proteomes" id="UP000010931"/>
    </source>
</evidence>
<dbReference type="RefSeq" id="WP_006379504.1">
    <property type="nucleotide sequence ID" value="NZ_AEJB01000382.1"/>
</dbReference>
<name>L7F288_STRT8</name>
<protein>
    <submittedName>
        <fullName evidence="1">Uncharacterized protein</fullName>
    </submittedName>
</protein>
<dbReference type="EMBL" id="AEJB01000382">
    <property type="protein sequence ID" value="ELP65427.1"/>
    <property type="molecule type" value="Genomic_DNA"/>
</dbReference>
<proteinExistence type="predicted"/>
<accession>L7F288</accession>
<evidence type="ECO:0000313" key="1">
    <source>
        <dbReference type="EMBL" id="ELP65427.1"/>
    </source>
</evidence>
<organism evidence="1 2">
    <name type="scientific">Streptomyces turgidiscabies (strain Car8)</name>
    <dbReference type="NCBI Taxonomy" id="698760"/>
    <lineage>
        <taxon>Bacteria</taxon>
        <taxon>Bacillati</taxon>
        <taxon>Actinomycetota</taxon>
        <taxon>Actinomycetes</taxon>
        <taxon>Kitasatosporales</taxon>
        <taxon>Streptomycetaceae</taxon>
        <taxon>Streptomyces</taxon>
    </lineage>
</organism>
<dbReference type="NCBIfam" id="NF038082">
    <property type="entry name" value="phiSA1p31"/>
    <property type="match status" value="1"/>
</dbReference>
<dbReference type="GeneID" id="97399396"/>
<comment type="caution">
    <text evidence="1">The sequence shown here is derived from an EMBL/GenBank/DDBJ whole genome shotgun (WGS) entry which is preliminary data.</text>
</comment>
<dbReference type="PATRIC" id="fig|698760.3.peg.5753"/>
<reference evidence="1 2" key="1">
    <citation type="journal article" date="2011" name="Plasmid">
        <title>Streptomyces turgidiscabies Car8 contains a modular pathogenicity island that shares virulence genes with other actinobacterial plant pathogens.</title>
        <authorList>
            <person name="Huguet-Tapia J.C."/>
            <person name="Badger J.H."/>
            <person name="Loria R."/>
            <person name="Pettis G.S."/>
        </authorList>
    </citation>
    <scope>NUCLEOTIDE SEQUENCE [LARGE SCALE GENOMIC DNA]</scope>
    <source>
        <strain evidence="1 2">Car8</strain>
    </source>
</reference>
<sequence length="257" mass="28215">MNKNLPHAVKVIRAALDASGTDPAAAIAHALDSARLLVDPERAGLVLHRTPGGGWAREHQEHQEQPELTELEQQALAWDQSCERGRRVAESIEQHIGRHPEFQSIHVNGDRVLVALNVLDQSQWTQWRTWFGITHDKETPLPYAVSGLGYRDGVQVSVVAYNLPEARAHARKIAKQPYEVDGVVYDLARPQRDAGGDVWFYQGVRTTDGMPLLSIDGRPERCSLANIVRLAGPLTAVRNAPSPQVTPVTTGTQGGEA</sequence>
<dbReference type="NCBIfam" id="NF038081">
    <property type="entry name" value="BN159_2729_fam"/>
    <property type="match status" value="1"/>
</dbReference>
<dbReference type="Proteomes" id="UP000010931">
    <property type="component" value="Unassembled WGS sequence"/>
</dbReference>